<keyword evidence="3" id="KW-1185">Reference proteome</keyword>
<proteinExistence type="predicted"/>
<accession>A0A182LYS3</accession>
<feature type="transmembrane region" description="Helical" evidence="1">
    <location>
        <begin position="153"/>
        <end position="173"/>
    </location>
</feature>
<sequence length="174" mass="19635">MVQELVNFNGKSRNLLHWSIGKGSACDKPILHGFPSLEAPMEAPGVASQTRNNSTVQALNQFTSFYPPLRNVSADAYHHGREGRYRIFYDTSNNFCDQLFRNKGNKEWSAWHPACFMDGVLVIFSLVFARIYTSQRTSPLWGGLLLHAIDFDPYRMMMMVAGAVFGSTLRFGCT</sequence>
<organism evidence="2 3">
    <name type="scientific">Anopheles culicifacies</name>
    <dbReference type="NCBI Taxonomy" id="139723"/>
    <lineage>
        <taxon>Eukaryota</taxon>
        <taxon>Metazoa</taxon>
        <taxon>Ecdysozoa</taxon>
        <taxon>Arthropoda</taxon>
        <taxon>Hexapoda</taxon>
        <taxon>Insecta</taxon>
        <taxon>Pterygota</taxon>
        <taxon>Neoptera</taxon>
        <taxon>Endopterygota</taxon>
        <taxon>Diptera</taxon>
        <taxon>Nematocera</taxon>
        <taxon>Culicoidea</taxon>
        <taxon>Culicidae</taxon>
        <taxon>Anophelinae</taxon>
        <taxon>Anopheles</taxon>
        <taxon>culicifacies species complex</taxon>
    </lineage>
</organism>
<reference evidence="2" key="2">
    <citation type="submission" date="2020-05" db="UniProtKB">
        <authorList>
            <consortium name="EnsemblMetazoa"/>
        </authorList>
    </citation>
    <scope>IDENTIFICATION</scope>
    <source>
        <strain evidence="2">A-37</strain>
    </source>
</reference>
<name>A0A182LYS3_9DIPT</name>
<evidence type="ECO:0000256" key="1">
    <source>
        <dbReference type="SAM" id="Phobius"/>
    </source>
</evidence>
<reference evidence="3" key="1">
    <citation type="submission" date="2013-09" db="EMBL/GenBank/DDBJ databases">
        <title>The Genome Sequence of Anopheles culicifacies species A.</title>
        <authorList>
            <consortium name="The Broad Institute Genomics Platform"/>
            <person name="Neafsey D.E."/>
            <person name="Besansky N."/>
            <person name="Howell P."/>
            <person name="Walton C."/>
            <person name="Young S.K."/>
            <person name="Zeng Q."/>
            <person name="Gargeya S."/>
            <person name="Fitzgerald M."/>
            <person name="Haas B."/>
            <person name="Abouelleil A."/>
            <person name="Allen A.W."/>
            <person name="Alvarado L."/>
            <person name="Arachchi H.M."/>
            <person name="Berlin A.M."/>
            <person name="Chapman S.B."/>
            <person name="Gainer-Dewar J."/>
            <person name="Goldberg J."/>
            <person name="Griggs A."/>
            <person name="Gujja S."/>
            <person name="Hansen M."/>
            <person name="Howarth C."/>
            <person name="Imamovic A."/>
            <person name="Ireland A."/>
            <person name="Larimer J."/>
            <person name="McCowan C."/>
            <person name="Murphy C."/>
            <person name="Pearson M."/>
            <person name="Poon T.W."/>
            <person name="Priest M."/>
            <person name="Roberts A."/>
            <person name="Saif S."/>
            <person name="Shea T."/>
            <person name="Sisk P."/>
            <person name="Sykes S."/>
            <person name="Wortman J."/>
            <person name="Nusbaum C."/>
            <person name="Birren B."/>
        </authorList>
    </citation>
    <scope>NUCLEOTIDE SEQUENCE [LARGE SCALE GENOMIC DNA]</scope>
    <source>
        <strain evidence="3">A-37</strain>
    </source>
</reference>
<keyword evidence="1" id="KW-1133">Transmembrane helix</keyword>
<evidence type="ECO:0000313" key="2">
    <source>
        <dbReference type="EnsemblMetazoa" id="ACUA005209-PA"/>
    </source>
</evidence>
<dbReference type="VEuPathDB" id="VectorBase:ACUA005209"/>
<dbReference type="AlphaFoldDB" id="A0A182LYS3"/>
<protein>
    <submittedName>
        <fullName evidence="2">Uncharacterized protein</fullName>
    </submittedName>
</protein>
<keyword evidence="1" id="KW-0812">Transmembrane</keyword>
<dbReference type="Proteomes" id="UP000075883">
    <property type="component" value="Unassembled WGS sequence"/>
</dbReference>
<dbReference type="EMBL" id="AXCM01010762">
    <property type="status" value="NOT_ANNOTATED_CDS"/>
    <property type="molecule type" value="Genomic_DNA"/>
</dbReference>
<feature type="transmembrane region" description="Helical" evidence="1">
    <location>
        <begin position="110"/>
        <end position="133"/>
    </location>
</feature>
<evidence type="ECO:0000313" key="3">
    <source>
        <dbReference type="Proteomes" id="UP000075883"/>
    </source>
</evidence>
<keyword evidence="1" id="KW-0472">Membrane</keyword>
<dbReference type="EnsemblMetazoa" id="ACUA005209-RA">
    <property type="protein sequence ID" value="ACUA005209-PA"/>
    <property type="gene ID" value="ACUA005209"/>
</dbReference>